<gene>
    <name evidence="1" type="ORF">PACLA_8A081527</name>
</gene>
<proteinExistence type="predicted"/>
<organism evidence="1 2">
    <name type="scientific">Paramuricea clavata</name>
    <name type="common">Red gorgonian</name>
    <name type="synonym">Violescent sea-whip</name>
    <dbReference type="NCBI Taxonomy" id="317549"/>
    <lineage>
        <taxon>Eukaryota</taxon>
        <taxon>Metazoa</taxon>
        <taxon>Cnidaria</taxon>
        <taxon>Anthozoa</taxon>
        <taxon>Octocorallia</taxon>
        <taxon>Malacalcyonacea</taxon>
        <taxon>Plexauridae</taxon>
        <taxon>Paramuricea</taxon>
    </lineage>
</organism>
<name>A0A7D9ICH8_PARCT</name>
<sequence length="164" mass="18707">MSDFSFTKTIWTEILPEQSIKVEGGDITRLEITGPLKNCNRAHCLIGQRLTSYKDKIANKDIRYGSGGKTQFVCFDFKDESEHFKLMPDGRAPKLDGFIQGPRYRIKSETDDDSQGEISDKTITEIKKCLLTPLEILNKSEKEKHMIVDLWCHFGKVFVSGVDE</sequence>
<protein>
    <submittedName>
        <fullName evidence="1">Uncharacterized protein</fullName>
    </submittedName>
</protein>
<dbReference type="AlphaFoldDB" id="A0A7D9ICH8"/>
<dbReference type="EMBL" id="CACRXK020005686">
    <property type="protein sequence ID" value="CAB4007061.1"/>
    <property type="molecule type" value="Genomic_DNA"/>
</dbReference>
<accession>A0A7D9ICH8</accession>
<comment type="caution">
    <text evidence="1">The sequence shown here is derived from an EMBL/GenBank/DDBJ whole genome shotgun (WGS) entry which is preliminary data.</text>
</comment>
<keyword evidence="2" id="KW-1185">Reference proteome</keyword>
<dbReference type="Proteomes" id="UP001152795">
    <property type="component" value="Unassembled WGS sequence"/>
</dbReference>
<evidence type="ECO:0000313" key="2">
    <source>
        <dbReference type="Proteomes" id="UP001152795"/>
    </source>
</evidence>
<reference evidence="1" key="1">
    <citation type="submission" date="2020-04" db="EMBL/GenBank/DDBJ databases">
        <authorList>
            <person name="Alioto T."/>
            <person name="Alioto T."/>
            <person name="Gomez Garrido J."/>
        </authorList>
    </citation>
    <scope>NUCLEOTIDE SEQUENCE</scope>
    <source>
        <strain evidence="1">A484AB</strain>
    </source>
</reference>
<feature type="non-terminal residue" evidence="1">
    <location>
        <position position="1"/>
    </location>
</feature>
<dbReference type="OrthoDB" id="6008311at2759"/>
<evidence type="ECO:0000313" key="1">
    <source>
        <dbReference type="EMBL" id="CAB4007061.1"/>
    </source>
</evidence>